<dbReference type="SUPFAM" id="SSF64153">
    <property type="entry name" value="YjeF N-terminal domain-like"/>
    <property type="match status" value="1"/>
</dbReference>
<feature type="region of interest" description="Disordered" evidence="5">
    <location>
        <begin position="459"/>
        <end position="485"/>
    </location>
</feature>
<evidence type="ECO:0000256" key="2">
    <source>
        <dbReference type="ARBA" id="ARBA00006610"/>
    </source>
</evidence>
<evidence type="ECO:0000259" key="6">
    <source>
        <dbReference type="PROSITE" id="PS51385"/>
    </source>
</evidence>
<feature type="region of interest" description="Disordered" evidence="5">
    <location>
        <begin position="388"/>
        <end position="421"/>
    </location>
</feature>
<organism evidence="8 9">
    <name type="scientific">Melanomma pulvis-pyrius CBS 109.77</name>
    <dbReference type="NCBI Taxonomy" id="1314802"/>
    <lineage>
        <taxon>Eukaryota</taxon>
        <taxon>Fungi</taxon>
        <taxon>Dikarya</taxon>
        <taxon>Ascomycota</taxon>
        <taxon>Pezizomycotina</taxon>
        <taxon>Dothideomycetes</taxon>
        <taxon>Pleosporomycetidae</taxon>
        <taxon>Pleosporales</taxon>
        <taxon>Melanommataceae</taxon>
        <taxon>Melanomma</taxon>
    </lineage>
</organism>
<gene>
    <name evidence="8" type="ORF">K505DRAFT_294835</name>
</gene>
<feature type="compositionally biased region" description="Basic residues" evidence="5">
    <location>
        <begin position="230"/>
        <end position="239"/>
    </location>
</feature>
<dbReference type="OrthoDB" id="10030313at2759"/>
<comment type="subcellular location">
    <subcellularLocation>
        <location evidence="1">Cytoplasm</location>
        <location evidence="1">P-body</location>
    </subcellularLocation>
</comment>
<dbReference type="GO" id="GO:0031087">
    <property type="term" value="P:deadenylation-independent decapping of nuclear-transcribed mRNA"/>
    <property type="evidence" value="ECO:0007669"/>
    <property type="project" value="TreeGrafter"/>
</dbReference>
<dbReference type="GO" id="GO:0000932">
    <property type="term" value="C:P-body"/>
    <property type="evidence" value="ECO:0007669"/>
    <property type="project" value="UniProtKB-SubCell"/>
</dbReference>
<evidence type="ECO:0000256" key="4">
    <source>
        <dbReference type="ARBA" id="ARBA00022490"/>
    </source>
</evidence>
<dbReference type="InterPro" id="IPR025762">
    <property type="entry name" value="DFDF"/>
</dbReference>
<evidence type="ECO:0000256" key="5">
    <source>
        <dbReference type="SAM" id="MobiDB-lite"/>
    </source>
</evidence>
<dbReference type="PROSITE" id="PS51385">
    <property type="entry name" value="YJEF_N"/>
    <property type="match status" value="1"/>
</dbReference>
<reference evidence="8" key="1">
    <citation type="journal article" date="2020" name="Stud. Mycol.">
        <title>101 Dothideomycetes genomes: a test case for predicting lifestyles and emergence of pathogens.</title>
        <authorList>
            <person name="Haridas S."/>
            <person name="Albert R."/>
            <person name="Binder M."/>
            <person name="Bloem J."/>
            <person name="Labutti K."/>
            <person name="Salamov A."/>
            <person name="Andreopoulos B."/>
            <person name="Baker S."/>
            <person name="Barry K."/>
            <person name="Bills G."/>
            <person name="Bluhm B."/>
            <person name="Cannon C."/>
            <person name="Castanera R."/>
            <person name="Culley D."/>
            <person name="Daum C."/>
            <person name="Ezra D."/>
            <person name="Gonzalez J."/>
            <person name="Henrissat B."/>
            <person name="Kuo A."/>
            <person name="Liang C."/>
            <person name="Lipzen A."/>
            <person name="Lutzoni F."/>
            <person name="Magnuson J."/>
            <person name="Mondo S."/>
            <person name="Nolan M."/>
            <person name="Ohm R."/>
            <person name="Pangilinan J."/>
            <person name="Park H.-J."/>
            <person name="Ramirez L."/>
            <person name="Alfaro M."/>
            <person name="Sun H."/>
            <person name="Tritt A."/>
            <person name="Yoshinaga Y."/>
            <person name="Zwiers L.-H."/>
            <person name="Turgeon B."/>
            <person name="Goodwin S."/>
            <person name="Spatafora J."/>
            <person name="Crous P."/>
            <person name="Grigoriev I."/>
        </authorList>
    </citation>
    <scope>NUCLEOTIDE SEQUENCE</scope>
    <source>
        <strain evidence="8">CBS 109.77</strain>
    </source>
</reference>
<feature type="compositionally biased region" description="Basic and acidic residues" evidence="5">
    <location>
        <begin position="240"/>
        <end position="251"/>
    </location>
</feature>
<feature type="compositionally biased region" description="Polar residues" evidence="5">
    <location>
        <begin position="68"/>
        <end position="77"/>
    </location>
</feature>
<feature type="region of interest" description="Disordered" evidence="5">
    <location>
        <begin position="206"/>
        <end position="272"/>
    </location>
</feature>
<protein>
    <recommendedName>
        <fullName evidence="3">Enhancer of mRNA-decapping protein 3</fullName>
    </recommendedName>
</protein>
<name>A0A6A6XSA2_9PLEO</name>
<dbReference type="InterPro" id="IPR019050">
    <property type="entry name" value="FDF_dom"/>
</dbReference>
<evidence type="ECO:0000313" key="9">
    <source>
        <dbReference type="Proteomes" id="UP000799757"/>
    </source>
</evidence>
<evidence type="ECO:0000256" key="1">
    <source>
        <dbReference type="ARBA" id="ARBA00004201"/>
    </source>
</evidence>
<dbReference type="InterPro" id="IPR004443">
    <property type="entry name" value="YjeF_N_dom"/>
</dbReference>
<proteinExistence type="inferred from homology"/>
<dbReference type="AlphaFoldDB" id="A0A6A6XSA2"/>
<dbReference type="SMART" id="SM01199">
    <property type="entry name" value="FDF"/>
    <property type="match status" value="1"/>
</dbReference>
<dbReference type="InterPro" id="IPR036652">
    <property type="entry name" value="YjeF_N_dom_sf"/>
</dbReference>
<keyword evidence="9" id="KW-1185">Reference proteome</keyword>
<dbReference type="EMBL" id="MU001766">
    <property type="protein sequence ID" value="KAF2799342.1"/>
    <property type="molecule type" value="Genomic_DNA"/>
</dbReference>
<dbReference type="PANTHER" id="PTHR13612">
    <property type="entry name" value="ENHANCER OF MRNA-DECAPPING PROTEIN 3"/>
    <property type="match status" value="1"/>
</dbReference>
<dbReference type="GO" id="GO:0033962">
    <property type="term" value="P:P-body assembly"/>
    <property type="evidence" value="ECO:0007669"/>
    <property type="project" value="TreeGrafter"/>
</dbReference>
<dbReference type="FunFam" id="3.40.50.10260:FF:000007">
    <property type="entry name" value="YjeF N-terminal domain-like protein"/>
    <property type="match status" value="1"/>
</dbReference>
<accession>A0A6A6XSA2</accession>
<sequence>MASGLIGIFVIVTLHNPPNTIVQGLVAAVNPQTSTLTLQDVLFPATGHRLNSYNVEGTQIADIKVETPQHNPPQIHTNPPYPQYHPNHALQEPPNTRRAPEPFVDPAILSMSKRSAAAPPPTQPVAFAPQEAPATPIKPIPSAPAATLPTTTSPFIGVAKKQNIRKPSAATLEGPFSSLDIADAEEPDTDDIKTIEPTVRRTSITKTRTGKPMEDPTVPPAARNEDTWKRTRRGGKARKKEVAAQERRNGGDLHSSPDATRKGKGNGWRQTPILEDPEQAQNRTPGVIGGKVGIEAANASNRKTRRQRALEAKNGWATEDATDIQEMPEFDFAGNLSKFDKRLVFTQIRNEDTTADEDRLVSFNRLARPGTHGGKNLHPTENVLETRRVKSASNSSTEEDLSEFGSGQNSRRAMSRASIKRIPTRQGSGVLADIETLSHSGALPNLVARANRTYINRPYATSSHATGSPKPGRITTPPDSPRLESTTLPSCLRLVSSNRKCHTITPGGMLAVEESAEVEFGLTEDMMAENAARGIAEVALSAINPGGRRLARDNPNARPVIVVLAGNHRGGARAVAAARQLQARGPKVMVSLLGFERNADWDRDVRRQVELFKKFGGSVRAWPDTEDALKRLQAPPELIIDALLGRHKEFDALGDEDRRTVLRIVGWANKSRAGVLAVETPSGVGGSTGEVAILEGEPLEVRAKYIVCLGAPRSGLLKALQNGTGRDPQWLIWVVDIGVNRPWRNAGIGGGKGVKFGENWVVQARFSDEKEGDGVRA</sequence>
<dbReference type="Gene3D" id="3.40.50.10260">
    <property type="entry name" value="YjeF N-terminal domain"/>
    <property type="match status" value="1"/>
</dbReference>
<dbReference type="Proteomes" id="UP000799757">
    <property type="component" value="Unassembled WGS sequence"/>
</dbReference>
<evidence type="ECO:0000256" key="3">
    <source>
        <dbReference type="ARBA" id="ARBA00015797"/>
    </source>
</evidence>
<dbReference type="Pfam" id="PF03853">
    <property type="entry name" value="YjeF_N"/>
    <property type="match status" value="1"/>
</dbReference>
<feature type="domain" description="DFDF" evidence="7">
    <location>
        <begin position="318"/>
        <end position="354"/>
    </location>
</feature>
<feature type="region of interest" description="Disordered" evidence="5">
    <location>
        <begin position="68"/>
        <end position="148"/>
    </location>
</feature>
<dbReference type="PROSITE" id="PS51512">
    <property type="entry name" value="DFDF"/>
    <property type="match status" value="1"/>
</dbReference>
<keyword evidence="4" id="KW-0963">Cytoplasm</keyword>
<dbReference type="GO" id="GO:0003729">
    <property type="term" value="F:mRNA binding"/>
    <property type="evidence" value="ECO:0007669"/>
    <property type="project" value="TreeGrafter"/>
</dbReference>
<comment type="similarity">
    <text evidence="2">Belongs to the EDC3 family.</text>
</comment>
<evidence type="ECO:0000313" key="8">
    <source>
        <dbReference type="EMBL" id="KAF2799342.1"/>
    </source>
</evidence>
<evidence type="ECO:0000259" key="7">
    <source>
        <dbReference type="PROSITE" id="PS51512"/>
    </source>
</evidence>
<dbReference type="PANTHER" id="PTHR13612:SF0">
    <property type="entry name" value="ENHANCER OF MRNA-DECAPPING PROTEIN 3"/>
    <property type="match status" value="1"/>
</dbReference>
<feature type="domain" description="YjeF N-terminal" evidence="6">
    <location>
        <begin position="509"/>
        <end position="745"/>
    </location>
</feature>
<dbReference type="Pfam" id="PF09532">
    <property type="entry name" value="FDF"/>
    <property type="match status" value="1"/>
</dbReference>